<dbReference type="Proteomes" id="UP000186176">
    <property type="component" value="Unassembled WGS sequence"/>
</dbReference>
<dbReference type="InterPro" id="IPR058249">
    <property type="entry name" value="Pch2_C"/>
</dbReference>
<dbReference type="VEuPathDB" id="CryptoDB:cubi_02181"/>
<comment type="caution">
    <text evidence="8">The sequence shown here is derived from an EMBL/GenBank/DDBJ whole genome shotgun (WGS) entry which is preliminary data.</text>
</comment>
<feature type="domain" description="AAA+ ATPase" evidence="7">
    <location>
        <begin position="276"/>
        <end position="428"/>
    </location>
</feature>
<evidence type="ECO:0000256" key="4">
    <source>
        <dbReference type="ARBA" id="ARBA00023254"/>
    </source>
</evidence>
<dbReference type="Gene3D" id="3.40.50.300">
    <property type="entry name" value="P-loop containing nucleotide triphosphate hydrolases"/>
    <property type="match status" value="1"/>
</dbReference>
<dbReference type="InterPro" id="IPR003959">
    <property type="entry name" value="ATPase_AAA_core"/>
</dbReference>
<evidence type="ECO:0000256" key="6">
    <source>
        <dbReference type="SAM" id="MobiDB-lite"/>
    </source>
</evidence>
<evidence type="ECO:0000256" key="5">
    <source>
        <dbReference type="RuleBase" id="RU003651"/>
    </source>
</evidence>
<evidence type="ECO:0000256" key="1">
    <source>
        <dbReference type="ARBA" id="ARBA00007271"/>
    </source>
</evidence>
<evidence type="ECO:0000313" key="9">
    <source>
        <dbReference type="Proteomes" id="UP000186176"/>
    </source>
</evidence>
<feature type="compositionally biased region" description="Low complexity" evidence="6">
    <location>
        <begin position="168"/>
        <end position="180"/>
    </location>
</feature>
<dbReference type="Pfam" id="PF23242">
    <property type="entry name" value="AAA_lid_TRIP13_C"/>
    <property type="match status" value="1"/>
</dbReference>
<dbReference type="GO" id="GO:0005694">
    <property type="term" value="C:chromosome"/>
    <property type="evidence" value="ECO:0007669"/>
    <property type="project" value="TreeGrafter"/>
</dbReference>
<keyword evidence="9" id="KW-1185">Reference proteome</keyword>
<evidence type="ECO:0000256" key="3">
    <source>
        <dbReference type="ARBA" id="ARBA00022840"/>
    </source>
</evidence>
<dbReference type="OrthoDB" id="10042665at2759"/>
<dbReference type="SMART" id="SM00382">
    <property type="entry name" value="AAA"/>
    <property type="match status" value="1"/>
</dbReference>
<dbReference type="GO" id="GO:0051598">
    <property type="term" value="P:meiotic recombination checkpoint signaling"/>
    <property type="evidence" value="ECO:0007669"/>
    <property type="project" value="TreeGrafter"/>
</dbReference>
<organism evidence="8 9">
    <name type="scientific">Cryptosporidium ubiquitum</name>
    <dbReference type="NCBI Taxonomy" id="857276"/>
    <lineage>
        <taxon>Eukaryota</taxon>
        <taxon>Sar</taxon>
        <taxon>Alveolata</taxon>
        <taxon>Apicomplexa</taxon>
        <taxon>Conoidasida</taxon>
        <taxon>Coccidia</taxon>
        <taxon>Eucoccidiorida</taxon>
        <taxon>Eimeriorina</taxon>
        <taxon>Cryptosporidiidae</taxon>
        <taxon>Cryptosporidium</taxon>
    </lineage>
</organism>
<dbReference type="PROSITE" id="PS00674">
    <property type="entry name" value="AAA"/>
    <property type="match status" value="1"/>
</dbReference>
<dbReference type="Pfam" id="PF00004">
    <property type="entry name" value="AAA"/>
    <property type="match status" value="1"/>
</dbReference>
<dbReference type="EMBL" id="LRBP01000017">
    <property type="protein sequence ID" value="OII72950.1"/>
    <property type="molecule type" value="Genomic_DNA"/>
</dbReference>
<dbReference type="GO" id="GO:0016887">
    <property type="term" value="F:ATP hydrolysis activity"/>
    <property type="evidence" value="ECO:0007669"/>
    <property type="project" value="InterPro"/>
</dbReference>
<name>A0A1J4MFD3_9CRYT</name>
<keyword evidence="3 5" id="KW-0067">ATP-binding</keyword>
<protein>
    <submittedName>
        <fullName evidence="8">Pch2p like AAA ATPase</fullName>
    </submittedName>
</protein>
<evidence type="ECO:0000256" key="2">
    <source>
        <dbReference type="ARBA" id="ARBA00022741"/>
    </source>
</evidence>
<keyword evidence="4" id="KW-0469">Meiosis</keyword>
<dbReference type="GO" id="GO:0005524">
    <property type="term" value="F:ATP binding"/>
    <property type="evidence" value="ECO:0007669"/>
    <property type="project" value="UniProtKB-KW"/>
</dbReference>
<dbReference type="InterPro" id="IPR003593">
    <property type="entry name" value="AAA+_ATPase"/>
</dbReference>
<dbReference type="InterPro" id="IPR044539">
    <property type="entry name" value="Pch2-like"/>
</dbReference>
<proteinExistence type="inferred from homology"/>
<gene>
    <name evidence="8" type="ORF">cubi_02181</name>
</gene>
<dbReference type="PANTHER" id="PTHR45991:SF1">
    <property type="entry name" value="PACHYTENE CHECKPOINT PROTEIN 2 HOMOLOG"/>
    <property type="match status" value="1"/>
</dbReference>
<dbReference type="RefSeq" id="XP_028874314.1">
    <property type="nucleotide sequence ID" value="XM_029019193.1"/>
</dbReference>
<feature type="region of interest" description="Disordered" evidence="6">
    <location>
        <begin position="162"/>
        <end position="181"/>
    </location>
</feature>
<reference evidence="8 9" key="1">
    <citation type="submission" date="2016-10" db="EMBL/GenBank/DDBJ databases">
        <title>Reductive evolution of mitochondrial metabolism and differential evolution of invasion-related proteins in Cryptosporidium.</title>
        <authorList>
            <person name="Liu S."/>
            <person name="Roellig D.M."/>
            <person name="Guo Y."/>
            <person name="Li N."/>
            <person name="Frace M.A."/>
            <person name="Tang K."/>
            <person name="Zhang L."/>
            <person name="Feng Y."/>
            <person name="Xiao L."/>
        </authorList>
    </citation>
    <scope>NUCLEOTIDE SEQUENCE [LARGE SCALE GENOMIC DNA]</scope>
    <source>
        <strain evidence="8">39726</strain>
    </source>
</reference>
<keyword evidence="2 5" id="KW-0547">Nucleotide-binding</keyword>
<evidence type="ECO:0000313" key="8">
    <source>
        <dbReference type="EMBL" id="OII72950.1"/>
    </source>
</evidence>
<dbReference type="PANTHER" id="PTHR45991">
    <property type="entry name" value="PACHYTENE CHECKPOINT PROTEIN 2"/>
    <property type="match status" value="1"/>
</dbReference>
<dbReference type="InterPro" id="IPR027417">
    <property type="entry name" value="P-loop_NTPase"/>
</dbReference>
<dbReference type="GO" id="GO:0007131">
    <property type="term" value="P:reciprocal meiotic recombination"/>
    <property type="evidence" value="ECO:0007669"/>
    <property type="project" value="TreeGrafter"/>
</dbReference>
<dbReference type="GO" id="GO:0005634">
    <property type="term" value="C:nucleus"/>
    <property type="evidence" value="ECO:0007669"/>
    <property type="project" value="TreeGrafter"/>
</dbReference>
<comment type="similarity">
    <text evidence="1">Belongs to the AAA ATPase family. PCH2 subfamily.</text>
</comment>
<sequence>MKQDNNYGRVSIPESISKTTKITTPVYDYNSNKYRKTETITEESSKEANFYPLKSQLKSKEFGNLNKIDNIYKEKKQKSIYKVPLSVEVCIRSNINLTQDEANSNESQLSRKYLTQRIKKYFSLQANVGLGKVDIDQIGDSMLRKVCTDINLSLNYPIHSIEEKHNDSNNNNNCKSNSINQREDHENIPIYQAEFNIYIYQLNDMSEEEYYMESNTSGEKSTDPPIWRYWSLPNIEFHGLWDVLHYENNLKQQLLDYTSTSLILSDCQIDFNVINWNHLILLYGSPGTGKTSISRAISQKIGMRYCNRYKNIYLIEISAHSLFSKWFSESGKTVVKLFSKIKSLLEEPDSFVNIVIDEIESISTARKQSLGRNEPSDSIRVVNALLTQIDALKKYSNTLIMTTTNIPDSIDEAFLDRADLKLHIPLPSLYTRYTILLECIEELIFKQVIYSRHDDYIKILTFKEIIKHSNVNINKNDHVNYTEITQNKNQNNYDHFQLNISKDLLYISKVTDGFSGRNLRKLPFVSLLSSYHHGIPLEIEIFLEKMKYIVNEKPEMVKS</sequence>
<accession>A0A1J4MFD3</accession>
<dbReference type="SUPFAM" id="SSF52540">
    <property type="entry name" value="P-loop containing nucleoside triphosphate hydrolases"/>
    <property type="match status" value="1"/>
</dbReference>
<evidence type="ECO:0000259" key="7">
    <source>
        <dbReference type="SMART" id="SM00382"/>
    </source>
</evidence>
<dbReference type="InterPro" id="IPR003960">
    <property type="entry name" value="ATPase_AAA_CS"/>
</dbReference>
<dbReference type="GeneID" id="39978972"/>
<dbReference type="AlphaFoldDB" id="A0A1J4MFD3"/>